<proteinExistence type="predicted"/>
<accession>A0A835FIE6</accession>
<keyword evidence="3" id="KW-1185">Reference proteome</keyword>
<evidence type="ECO:0000256" key="1">
    <source>
        <dbReference type="SAM" id="MobiDB-lite"/>
    </source>
</evidence>
<reference evidence="2" key="1">
    <citation type="submission" date="2020-07" db="EMBL/GenBank/DDBJ databases">
        <title>Genome sequence and genetic diversity analysis of an under-domesticated orphan crop, white fonio (Digitaria exilis).</title>
        <authorList>
            <person name="Bennetzen J.L."/>
            <person name="Chen S."/>
            <person name="Ma X."/>
            <person name="Wang X."/>
            <person name="Yssel A.E.J."/>
            <person name="Chaluvadi S.R."/>
            <person name="Johnson M."/>
            <person name="Gangashetty P."/>
            <person name="Hamidou F."/>
            <person name="Sanogo M.D."/>
            <person name="Zwaenepoel A."/>
            <person name="Wallace J."/>
            <person name="Van De Peer Y."/>
            <person name="Van Deynze A."/>
        </authorList>
    </citation>
    <scope>NUCLEOTIDE SEQUENCE</scope>
    <source>
        <tissue evidence="2">Leaves</tissue>
    </source>
</reference>
<evidence type="ECO:0000313" key="2">
    <source>
        <dbReference type="EMBL" id="KAF8760469.1"/>
    </source>
</evidence>
<gene>
    <name evidence="2" type="ORF">HU200_010091</name>
</gene>
<comment type="caution">
    <text evidence="2">The sequence shown here is derived from an EMBL/GenBank/DDBJ whole genome shotgun (WGS) entry which is preliminary data.</text>
</comment>
<feature type="compositionally biased region" description="Low complexity" evidence="1">
    <location>
        <begin position="12"/>
        <end position="22"/>
    </location>
</feature>
<organism evidence="2 3">
    <name type="scientific">Digitaria exilis</name>
    <dbReference type="NCBI Taxonomy" id="1010633"/>
    <lineage>
        <taxon>Eukaryota</taxon>
        <taxon>Viridiplantae</taxon>
        <taxon>Streptophyta</taxon>
        <taxon>Embryophyta</taxon>
        <taxon>Tracheophyta</taxon>
        <taxon>Spermatophyta</taxon>
        <taxon>Magnoliopsida</taxon>
        <taxon>Liliopsida</taxon>
        <taxon>Poales</taxon>
        <taxon>Poaceae</taxon>
        <taxon>PACMAD clade</taxon>
        <taxon>Panicoideae</taxon>
        <taxon>Panicodae</taxon>
        <taxon>Paniceae</taxon>
        <taxon>Anthephorinae</taxon>
        <taxon>Digitaria</taxon>
    </lineage>
</organism>
<protein>
    <submittedName>
        <fullName evidence="2">Uncharacterized protein</fullName>
    </submittedName>
</protein>
<name>A0A835FIE6_9POAL</name>
<feature type="compositionally biased region" description="Basic residues" evidence="1">
    <location>
        <begin position="31"/>
        <end position="44"/>
    </location>
</feature>
<feature type="region of interest" description="Disordered" evidence="1">
    <location>
        <begin position="1"/>
        <end position="22"/>
    </location>
</feature>
<sequence>MAAYSGADKENAAPSTSAAATAAVVPRRHGYGVRSCGVKKRPCRARGTPRVPLRDITNLVVAGSAAAGPEDPLGQEVPPAASESKATPDLVLVAAAAQGGTAAGAAAKKAAAPKARYSLRKQFR</sequence>
<dbReference type="EMBL" id="JACEFO010000708">
    <property type="protein sequence ID" value="KAF8760469.1"/>
    <property type="molecule type" value="Genomic_DNA"/>
</dbReference>
<dbReference type="OrthoDB" id="695662at2759"/>
<evidence type="ECO:0000313" key="3">
    <source>
        <dbReference type="Proteomes" id="UP000636709"/>
    </source>
</evidence>
<dbReference type="Proteomes" id="UP000636709">
    <property type="component" value="Unassembled WGS sequence"/>
</dbReference>
<feature type="region of interest" description="Disordered" evidence="1">
    <location>
        <begin position="65"/>
        <end position="85"/>
    </location>
</feature>
<feature type="region of interest" description="Disordered" evidence="1">
    <location>
        <begin position="31"/>
        <end position="50"/>
    </location>
</feature>
<dbReference type="AlphaFoldDB" id="A0A835FIE6"/>